<feature type="domain" description="Core-binding (CB)" evidence="7">
    <location>
        <begin position="12"/>
        <end position="107"/>
    </location>
</feature>
<protein>
    <submittedName>
        <fullName evidence="8">Tyrosine recombinase XerD</fullName>
    </submittedName>
</protein>
<feature type="domain" description="Tyr recombinase" evidence="6">
    <location>
        <begin position="130"/>
        <end position="320"/>
    </location>
</feature>
<keyword evidence="3 5" id="KW-0238">DNA-binding</keyword>
<dbReference type="EMBL" id="LDIR01000007">
    <property type="protein sequence ID" value="OCL89601.1"/>
    <property type="molecule type" value="Genomic_DNA"/>
</dbReference>
<dbReference type="RefSeq" id="WP_066179982.1">
    <property type="nucleotide sequence ID" value="NZ_LDIR01000007.1"/>
</dbReference>
<dbReference type="PANTHER" id="PTHR30349:SF41">
    <property type="entry name" value="INTEGRASE_RECOMBINASE PROTEIN MJ0367-RELATED"/>
    <property type="match status" value="1"/>
</dbReference>
<accession>A0ABX2Y9P5</accession>
<dbReference type="InterPro" id="IPR050090">
    <property type="entry name" value="Tyrosine_recombinase_XerCD"/>
</dbReference>
<evidence type="ECO:0000259" key="7">
    <source>
        <dbReference type="PROSITE" id="PS51900"/>
    </source>
</evidence>
<evidence type="ECO:0000256" key="4">
    <source>
        <dbReference type="ARBA" id="ARBA00023172"/>
    </source>
</evidence>
<dbReference type="PROSITE" id="PS51898">
    <property type="entry name" value="TYR_RECOMBINASE"/>
    <property type="match status" value="1"/>
</dbReference>
<comment type="similarity">
    <text evidence="1">Belongs to the 'phage' integrase family.</text>
</comment>
<dbReference type="InterPro" id="IPR011010">
    <property type="entry name" value="DNA_brk_join_enz"/>
</dbReference>
<dbReference type="CDD" id="cd00397">
    <property type="entry name" value="DNA_BRE_C"/>
    <property type="match status" value="1"/>
</dbReference>
<organism evidence="8 9">
    <name type="scientific">Arcobacter porcinus</name>
    <dbReference type="NCBI Taxonomy" id="1935204"/>
    <lineage>
        <taxon>Bacteria</taxon>
        <taxon>Pseudomonadati</taxon>
        <taxon>Campylobacterota</taxon>
        <taxon>Epsilonproteobacteria</taxon>
        <taxon>Campylobacterales</taxon>
        <taxon>Arcobacteraceae</taxon>
        <taxon>Arcobacter</taxon>
    </lineage>
</organism>
<sequence length="322" mass="38412">MQLKYKNETLSTSLHRWSLDFNENLELDNKDNKTIENYMNVVNKLIEYVSTNKKIDEQNFEDIDDKFIRRYFYYRDEEHIKKTGKNLKSSTKQNDKKVLIIFFNYIEEENQNKFEFQIKWKKIKFPIENKEIDYLKPELITQFLQYISKQQKTEKSEFSYTLSFCFKLALYGGVRASEICILSLSNFGKPYISKESKIKLIPLTIRGKARTLYTNPIPYDYIKNELNFFLKIKSSKDKLFHSKTGLPLDRVKLYRYFEEISNKLLLGKKGIHIIRRTFATNLSEAGVDLIHIQNLMRHKDIKTTTIYTARSQSRMEEAVSRL</sequence>
<keyword evidence="2" id="KW-0229">DNA integration</keyword>
<dbReference type="SUPFAM" id="SSF56349">
    <property type="entry name" value="DNA breaking-rejoining enzymes"/>
    <property type="match status" value="1"/>
</dbReference>
<evidence type="ECO:0000256" key="2">
    <source>
        <dbReference type="ARBA" id="ARBA00022908"/>
    </source>
</evidence>
<evidence type="ECO:0000256" key="3">
    <source>
        <dbReference type="ARBA" id="ARBA00023125"/>
    </source>
</evidence>
<dbReference type="Pfam" id="PF00589">
    <property type="entry name" value="Phage_integrase"/>
    <property type="match status" value="1"/>
</dbReference>
<keyword evidence="4" id="KW-0233">DNA recombination</keyword>
<dbReference type="InterPro" id="IPR013762">
    <property type="entry name" value="Integrase-like_cat_sf"/>
</dbReference>
<evidence type="ECO:0000256" key="5">
    <source>
        <dbReference type="PROSITE-ProRule" id="PRU01248"/>
    </source>
</evidence>
<name>A0ABX2Y9P5_9BACT</name>
<comment type="caution">
    <text evidence="8">The sequence shown here is derived from an EMBL/GenBank/DDBJ whole genome shotgun (WGS) entry which is preliminary data.</text>
</comment>
<evidence type="ECO:0000313" key="9">
    <source>
        <dbReference type="Proteomes" id="UP000093159"/>
    </source>
</evidence>
<keyword evidence="9" id="KW-1185">Reference proteome</keyword>
<evidence type="ECO:0000313" key="8">
    <source>
        <dbReference type="EMBL" id="OCL89601.1"/>
    </source>
</evidence>
<evidence type="ECO:0000259" key="6">
    <source>
        <dbReference type="PROSITE" id="PS51898"/>
    </source>
</evidence>
<dbReference type="InterPro" id="IPR002104">
    <property type="entry name" value="Integrase_catalytic"/>
</dbReference>
<evidence type="ECO:0000256" key="1">
    <source>
        <dbReference type="ARBA" id="ARBA00008857"/>
    </source>
</evidence>
<dbReference type="InterPro" id="IPR044068">
    <property type="entry name" value="CB"/>
</dbReference>
<dbReference type="Proteomes" id="UP000093159">
    <property type="component" value="Unassembled WGS sequence"/>
</dbReference>
<reference evidence="8 9" key="1">
    <citation type="submission" date="2015-05" db="EMBL/GenBank/DDBJ databases">
        <authorList>
            <person name="Rovetto F."/>
            <person name="Cocolin L."/>
            <person name="Illeghems K."/>
            <person name="Van Nieuwerburgh F."/>
            <person name="Houf K."/>
        </authorList>
    </citation>
    <scope>NUCLEOTIDE SEQUENCE [LARGE SCALE GENOMIC DNA]</scope>
    <source>
        <strain evidence="8 9">117434</strain>
    </source>
</reference>
<dbReference type="PANTHER" id="PTHR30349">
    <property type="entry name" value="PHAGE INTEGRASE-RELATED"/>
    <property type="match status" value="1"/>
</dbReference>
<dbReference type="PROSITE" id="PS51900">
    <property type="entry name" value="CB"/>
    <property type="match status" value="1"/>
</dbReference>
<gene>
    <name evidence="8" type="primary">xerD_5</name>
    <name evidence="8" type="ORF">AAX28_02013</name>
</gene>
<dbReference type="Gene3D" id="1.10.443.10">
    <property type="entry name" value="Intergrase catalytic core"/>
    <property type="match status" value="1"/>
</dbReference>
<proteinExistence type="inferred from homology"/>